<keyword evidence="1" id="KW-0472">Membrane</keyword>
<evidence type="ECO:0000313" key="3">
    <source>
        <dbReference type="Proteomes" id="UP001220209"/>
    </source>
</evidence>
<feature type="transmembrane region" description="Helical" evidence="1">
    <location>
        <begin position="156"/>
        <end position="173"/>
    </location>
</feature>
<name>A0ABD7YG82_9BURK</name>
<proteinExistence type="predicted"/>
<keyword evidence="2" id="KW-0614">Plasmid</keyword>
<organism evidence="2 3">
    <name type="scientific">Burkholderia contaminans</name>
    <dbReference type="NCBI Taxonomy" id="488447"/>
    <lineage>
        <taxon>Bacteria</taxon>
        <taxon>Pseudomonadati</taxon>
        <taxon>Pseudomonadota</taxon>
        <taxon>Betaproteobacteria</taxon>
        <taxon>Burkholderiales</taxon>
        <taxon>Burkholderiaceae</taxon>
        <taxon>Burkholderia</taxon>
        <taxon>Burkholderia cepacia complex</taxon>
    </lineage>
</organism>
<gene>
    <name evidence="2" type="ORF">LXE91_42460</name>
</gene>
<keyword evidence="1" id="KW-0812">Transmembrane</keyword>
<evidence type="ECO:0000313" key="2">
    <source>
        <dbReference type="EMBL" id="WFN24052.1"/>
    </source>
</evidence>
<keyword evidence="1" id="KW-1133">Transmembrane helix</keyword>
<geneLocation type="plasmid" evidence="2 3">
    <name>unnamed3</name>
</geneLocation>
<evidence type="ECO:0000256" key="1">
    <source>
        <dbReference type="SAM" id="Phobius"/>
    </source>
</evidence>
<dbReference type="EMBL" id="CP090645">
    <property type="protein sequence ID" value="WFN24052.1"/>
    <property type="molecule type" value="Genomic_DNA"/>
</dbReference>
<sequence>MNKEYIAKGIEVTGAALGLVVAYQAVRFCQGAIGVPIVDQAIQYIGRPFATAFEHQLGVRLVYSDTGSQDLSVAVPAWIQRGAYYVVGIATWLQLCLLVQSSARAAARIYQVGFDQYCDEVRAARAAAERQERILAERERRRELRRKQQEALQPRSGFSLGTLVAGIIIGSFFF</sequence>
<reference evidence="2 3" key="1">
    <citation type="submission" date="2021-12" db="EMBL/GenBank/DDBJ databases">
        <title>Genomic and phenotypic characterization of three Burkholderia contaminans isolates recovered from different sources.</title>
        <authorList>
            <person name="Lopez De Volder A."/>
            <person name="Fan Y."/>
            <person name="Nunvar J."/>
            <person name="Herrera T."/>
            <person name="Timp W."/>
            <person name="Degrossi J."/>
        </authorList>
    </citation>
    <scope>NUCLEOTIDE SEQUENCE [LARGE SCALE GENOMIC DNA]</scope>
    <source>
        <strain evidence="2 3">LMG 23361</strain>
        <plasmid evidence="2 3">unnamed3</plasmid>
    </source>
</reference>
<dbReference type="AlphaFoldDB" id="A0ABD7YG82"/>
<protein>
    <submittedName>
        <fullName evidence="2">Uncharacterized protein</fullName>
    </submittedName>
</protein>
<accession>A0ABD7YG82</accession>
<dbReference type="Proteomes" id="UP001220209">
    <property type="component" value="Plasmid unnamed3"/>
</dbReference>
<dbReference type="RefSeq" id="WP_070162850.1">
    <property type="nucleotide sequence ID" value="NZ_CABVQO010000033.1"/>
</dbReference>